<dbReference type="GO" id="GO:0005681">
    <property type="term" value="C:spliceosomal complex"/>
    <property type="evidence" value="ECO:0007669"/>
    <property type="project" value="InterPro"/>
</dbReference>
<dbReference type="AlphaFoldDB" id="A0A835G6B8"/>
<name>A0A835G6B8_SPOEX</name>
<protein>
    <submittedName>
        <fullName evidence="2">Uncharacterized protein</fullName>
    </submittedName>
</protein>
<sequence length="156" mass="17100">MASLSSLLPAPTQQVWDRDDERKAKRVGSALVVSQTSVPPYGQRKGWVPRAEEDFGDGGAFPEIHVAQYPLGMGARGKESTSNALAVQLDESGRVKYSAIARQGHSADKIIYSKLTDLLPSEVLAEDDPTLQKPDDEDIQDITEKDKASFRKIDQC</sequence>
<feature type="region of interest" description="Disordered" evidence="1">
    <location>
        <begin position="1"/>
        <end position="22"/>
    </location>
</feature>
<organism evidence="2 3">
    <name type="scientific">Spodoptera exigua</name>
    <name type="common">Beet armyworm</name>
    <name type="synonym">Noctua fulgens</name>
    <dbReference type="NCBI Taxonomy" id="7107"/>
    <lineage>
        <taxon>Eukaryota</taxon>
        <taxon>Metazoa</taxon>
        <taxon>Ecdysozoa</taxon>
        <taxon>Arthropoda</taxon>
        <taxon>Hexapoda</taxon>
        <taxon>Insecta</taxon>
        <taxon>Pterygota</taxon>
        <taxon>Neoptera</taxon>
        <taxon>Endopterygota</taxon>
        <taxon>Lepidoptera</taxon>
        <taxon>Glossata</taxon>
        <taxon>Ditrysia</taxon>
        <taxon>Noctuoidea</taxon>
        <taxon>Noctuidae</taxon>
        <taxon>Amphipyrinae</taxon>
        <taxon>Spodoptera</taxon>
    </lineage>
</organism>
<proteinExistence type="predicted"/>
<dbReference type="PANTHER" id="PTHR12096">
    <property type="entry name" value="NUCLEAR PROTEIN SKIP-RELATED"/>
    <property type="match status" value="1"/>
</dbReference>
<feature type="compositionally biased region" description="Acidic residues" evidence="1">
    <location>
        <begin position="126"/>
        <end position="141"/>
    </location>
</feature>
<dbReference type="InterPro" id="IPR017862">
    <property type="entry name" value="SKI-int_prot_SKIP"/>
</dbReference>
<dbReference type="Proteomes" id="UP000648187">
    <property type="component" value="Unassembled WGS sequence"/>
</dbReference>
<feature type="compositionally biased region" description="Basic and acidic residues" evidence="1">
    <location>
        <begin position="142"/>
        <end position="156"/>
    </location>
</feature>
<dbReference type="GO" id="GO:0000398">
    <property type="term" value="P:mRNA splicing, via spliceosome"/>
    <property type="evidence" value="ECO:0007669"/>
    <property type="project" value="InterPro"/>
</dbReference>
<feature type="region of interest" description="Disordered" evidence="1">
    <location>
        <begin position="126"/>
        <end position="156"/>
    </location>
</feature>
<evidence type="ECO:0000256" key="1">
    <source>
        <dbReference type="SAM" id="MobiDB-lite"/>
    </source>
</evidence>
<evidence type="ECO:0000313" key="3">
    <source>
        <dbReference type="Proteomes" id="UP000648187"/>
    </source>
</evidence>
<evidence type="ECO:0000313" key="2">
    <source>
        <dbReference type="EMBL" id="KAF9407029.1"/>
    </source>
</evidence>
<gene>
    <name evidence="2" type="ORF">HW555_012810</name>
</gene>
<keyword evidence="3" id="KW-1185">Reference proteome</keyword>
<comment type="caution">
    <text evidence="2">The sequence shown here is derived from an EMBL/GenBank/DDBJ whole genome shotgun (WGS) entry which is preliminary data.</text>
</comment>
<feature type="compositionally biased region" description="Polar residues" evidence="1">
    <location>
        <begin position="1"/>
        <end position="15"/>
    </location>
</feature>
<reference evidence="2" key="1">
    <citation type="submission" date="2020-08" db="EMBL/GenBank/DDBJ databases">
        <title>Spodoptera exigua strain:BAW_Kor-Di-RS1 Genome sequencing and assembly.</title>
        <authorList>
            <person name="Kim J."/>
            <person name="Nam H.Y."/>
            <person name="Kwon M."/>
            <person name="Choi J.H."/>
            <person name="Cho S.R."/>
            <person name="Kim G.-H."/>
        </authorList>
    </citation>
    <scope>NUCLEOTIDE SEQUENCE</scope>
    <source>
        <strain evidence="2">BAW_Kor-Di-RS1</strain>
        <tissue evidence="2">Whole-body</tissue>
    </source>
</reference>
<accession>A0A835G6B8</accession>
<dbReference type="EMBL" id="JACKWZ010000515">
    <property type="protein sequence ID" value="KAF9407029.1"/>
    <property type="molecule type" value="Genomic_DNA"/>
</dbReference>